<accession>A0ABU5F018</accession>
<dbReference type="InterPro" id="IPR011611">
    <property type="entry name" value="PfkB_dom"/>
</dbReference>
<dbReference type="GO" id="GO:0016301">
    <property type="term" value="F:kinase activity"/>
    <property type="evidence" value="ECO:0007669"/>
    <property type="project" value="UniProtKB-KW"/>
</dbReference>
<dbReference type="InterPro" id="IPR050306">
    <property type="entry name" value="PfkB_Carbo_kinase"/>
</dbReference>
<reference evidence="6" key="1">
    <citation type="journal article" date="2023" name="Mar. Drugs">
        <title>Gemmata algarum, a Novel Planctomycete Isolated from an Algal Mat, Displays Antimicrobial Activity.</title>
        <authorList>
            <person name="Kumar G."/>
            <person name="Kallscheuer N."/>
            <person name="Kashif M."/>
            <person name="Ahamad S."/>
            <person name="Jagadeeshwari U."/>
            <person name="Pannikurungottu S."/>
            <person name="Haufschild T."/>
            <person name="Kabuu M."/>
            <person name="Sasikala C."/>
            <person name="Jogler C."/>
            <person name="Ramana C."/>
        </authorList>
    </citation>
    <scope>NUCLEOTIDE SEQUENCE [LARGE SCALE GENOMIC DNA]</scope>
    <source>
        <strain evidence="6">JC673</strain>
    </source>
</reference>
<gene>
    <name evidence="5" type="ORF">R5W23_002150</name>
</gene>
<dbReference type="EMBL" id="JAXBLV010000185">
    <property type="protein sequence ID" value="MDY3560901.1"/>
    <property type="molecule type" value="Genomic_DNA"/>
</dbReference>
<dbReference type="PROSITE" id="PS00584">
    <property type="entry name" value="PFKB_KINASES_2"/>
    <property type="match status" value="1"/>
</dbReference>
<evidence type="ECO:0000256" key="3">
    <source>
        <dbReference type="ARBA" id="ARBA00022777"/>
    </source>
</evidence>
<evidence type="ECO:0000256" key="1">
    <source>
        <dbReference type="ARBA" id="ARBA00010688"/>
    </source>
</evidence>
<dbReference type="InterPro" id="IPR002173">
    <property type="entry name" value="Carboh/pur_kinase_PfkB_CS"/>
</dbReference>
<dbReference type="PROSITE" id="PS00583">
    <property type="entry name" value="PFKB_KINASES_1"/>
    <property type="match status" value="1"/>
</dbReference>
<dbReference type="Pfam" id="PF00294">
    <property type="entry name" value="PfkB"/>
    <property type="match status" value="1"/>
</dbReference>
<evidence type="ECO:0000313" key="5">
    <source>
        <dbReference type="EMBL" id="MDY3560901.1"/>
    </source>
</evidence>
<dbReference type="Gene3D" id="3.40.1190.20">
    <property type="match status" value="1"/>
</dbReference>
<dbReference type="PANTHER" id="PTHR43085:SF57">
    <property type="entry name" value="CARBOHYDRATE KINASE PFKB DOMAIN-CONTAINING PROTEIN"/>
    <property type="match status" value="1"/>
</dbReference>
<evidence type="ECO:0000259" key="4">
    <source>
        <dbReference type="Pfam" id="PF00294"/>
    </source>
</evidence>
<proteinExistence type="inferred from homology"/>
<organism evidence="5 6">
    <name type="scientific">Gemmata algarum</name>
    <dbReference type="NCBI Taxonomy" id="2975278"/>
    <lineage>
        <taxon>Bacteria</taxon>
        <taxon>Pseudomonadati</taxon>
        <taxon>Planctomycetota</taxon>
        <taxon>Planctomycetia</taxon>
        <taxon>Gemmatales</taxon>
        <taxon>Gemmataceae</taxon>
        <taxon>Gemmata</taxon>
    </lineage>
</organism>
<protein>
    <submittedName>
        <fullName evidence="5">PfkB family carbohydrate kinase</fullName>
    </submittedName>
</protein>
<dbReference type="PANTHER" id="PTHR43085">
    <property type="entry name" value="HEXOKINASE FAMILY MEMBER"/>
    <property type="match status" value="1"/>
</dbReference>
<sequence>MNPIVGIGEVLWDVYPDGHKVAGGAPFNFAFHCHQLGHPSVIVSRVGADELGRELRERVRELGLSDEYIQTDPEHPTGTVQVTLGANAVPKYTITEYVAWDYIAWEDRLEALAASHRAVCFGTLAQRFGTPVPVHRFTTPRSTTALAVFDVNLRGSYFDVDRLEWGLGVCDWCKINADELNTLRALLGCSTPNELAQGWMSAFAEQAVIVTHGEGGCEIYHQREARDAKGDPLFPSEAFAVPGVKANVVDTVGAGDAFTAAMVCLHLEGKSLREAAAFAVHYAARVCEQPGGTPRIARAEVERAAGLR</sequence>
<evidence type="ECO:0000256" key="2">
    <source>
        <dbReference type="ARBA" id="ARBA00022679"/>
    </source>
</evidence>
<evidence type="ECO:0000313" key="6">
    <source>
        <dbReference type="Proteomes" id="UP001272242"/>
    </source>
</evidence>
<feature type="domain" description="Carbohydrate kinase PfkB" evidence="4">
    <location>
        <begin position="18"/>
        <end position="293"/>
    </location>
</feature>
<dbReference type="Proteomes" id="UP001272242">
    <property type="component" value="Unassembled WGS sequence"/>
</dbReference>
<dbReference type="RefSeq" id="WP_320687398.1">
    <property type="nucleotide sequence ID" value="NZ_JAXBLV010000185.1"/>
</dbReference>
<keyword evidence="6" id="KW-1185">Reference proteome</keyword>
<comment type="caution">
    <text evidence="5">The sequence shown here is derived from an EMBL/GenBank/DDBJ whole genome shotgun (WGS) entry which is preliminary data.</text>
</comment>
<dbReference type="InterPro" id="IPR029056">
    <property type="entry name" value="Ribokinase-like"/>
</dbReference>
<dbReference type="SUPFAM" id="SSF53613">
    <property type="entry name" value="Ribokinase-like"/>
    <property type="match status" value="1"/>
</dbReference>
<keyword evidence="3 5" id="KW-0418">Kinase</keyword>
<keyword evidence="2" id="KW-0808">Transferase</keyword>
<name>A0ABU5F018_9BACT</name>
<comment type="similarity">
    <text evidence="1">Belongs to the carbohydrate kinase PfkB family.</text>
</comment>